<accession>A0ABP7VRL3</accession>
<proteinExistence type="predicted"/>
<sequence>MLAPFSNVVNAPPARERHAAGDAINRFERNGASAATRFGKLGARREATSCMAWTNEWS</sequence>
<evidence type="ECO:0000313" key="1">
    <source>
        <dbReference type="EMBL" id="GAA4072979.1"/>
    </source>
</evidence>
<organism evidence="1 2">
    <name type="scientific">Actinomadura miaoliensis</name>
    <dbReference type="NCBI Taxonomy" id="430685"/>
    <lineage>
        <taxon>Bacteria</taxon>
        <taxon>Bacillati</taxon>
        <taxon>Actinomycetota</taxon>
        <taxon>Actinomycetes</taxon>
        <taxon>Streptosporangiales</taxon>
        <taxon>Thermomonosporaceae</taxon>
        <taxon>Actinomadura</taxon>
    </lineage>
</organism>
<dbReference type="Proteomes" id="UP001500683">
    <property type="component" value="Unassembled WGS sequence"/>
</dbReference>
<keyword evidence="2" id="KW-1185">Reference proteome</keyword>
<comment type="caution">
    <text evidence="1">The sequence shown here is derived from an EMBL/GenBank/DDBJ whole genome shotgun (WGS) entry which is preliminary data.</text>
</comment>
<dbReference type="EMBL" id="BAAAZG010000018">
    <property type="protein sequence ID" value="GAA4072979.1"/>
    <property type="molecule type" value="Genomic_DNA"/>
</dbReference>
<reference evidence="2" key="1">
    <citation type="journal article" date="2019" name="Int. J. Syst. Evol. Microbiol.">
        <title>The Global Catalogue of Microorganisms (GCM) 10K type strain sequencing project: providing services to taxonomists for standard genome sequencing and annotation.</title>
        <authorList>
            <consortium name="The Broad Institute Genomics Platform"/>
            <consortium name="The Broad Institute Genome Sequencing Center for Infectious Disease"/>
            <person name="Wu L."/>
            <person name="Ma J."/>
        </authorList>
    </citation>
    <scope>NUCLEOTIDE SEQUENCE [LARGE SCALE GENOMIC DNA]</scope>
    <source>
        <strain evidence="2">JCM 16702</strain>
    </source>
</reference>
<gene>
    <name evidence="1" type="ORF">GCM10022214_31660</name>
</gene>
<protein>
    <submittedName>
        <fullName evidence="1">Uncharacterized protein</fullName>
    </submittedName>
</protein>
<name>A0ABP7VRL3_9ACTN</name>
<evidence type="ECO:0000313" key="2">
    <source>
        <dbReference type="Proteomes" id="UP001500683"/>
    </source>
</evidence>